<dbReference type="VEuPathDB" id="TriTrypDB:TCSYLVIO_009732"/>
<dbReference type="VEuPathDB" id="TriTrypDB:C3747_139g68"/>
<organism evidence="3 4">
    <name type="scientific">Trypanosoma cruzi</name>
    <dbReference type="NCBI Taxonomy" id="5693"/>
    <lineage>
        <taxon>Eukaryota</taxon>
        <taxon>Discoba</taxon>
        <taxon>Euglenozoa</taxon>
        <taxon>Kinetoplastea</taxon>
        <taxon>Metakinetoplastina</taxon>
        <taxon>Trypanosomatida</taxon>
        <taxon>Trypanosomatidae</taxon>
        <taxon>Trypanosoma</taxon>
        <taxon>Schizotrypanum</taxon>
    </lineage>
</organism>
<dbReference type="VEuPathDB" id="TriTrypDB:ECC02_000890"/>
<feature type="region of interest" description="Disordered" evidence="1">
    <location>
        <begin position="47"/>
        <end position="74"/>
    </location>
</feature>
<dbReference type="VEuPathDB" id="TriTrypDB:TcBrA4_0001370"/>
<dbReference type="VEuPathDB" id="TriTrypDB:TcCLB.503733.30"/>
<dbReference type="VEuPathDB" id="TriTrypDB:BCY84_12608"/>
<feature type="compositionally biased region" description="Basic and acidic residues" evidence="1">
    <location>
        <begin position="53"/>
        <end position="74"/>
    </location>
</feature>
<keyword evidence="2" id="KW-1133">Transmembrane helix</keyword>
<dbReference type="VEuPathDB" id="TriTrypDB:TcCLB.508569.120"/>
<gene>
    <name evidence="3" type="ORF">C4B63_45g124</name>
</gene>
<dbReference type="Proteomes" id="UP000246121">
    <property type="component" value="Unassembled WGS sequence"/>
</dbReference>
<keyword evidence="2" id="KW-0812">Transmembrane</keyword>
<sequence length="218" mass="24874">MELGEEAKGWPQFTEDKGRLIRRAKDPPGVVFFEPRKEDLRYRQLRNMQTGREWSDKKQNAKNMSDKEPSNEDHALATPVATTQPGVATMNKTNDSTVTMLLLLVLVRIRVLAMVTLPLWKLMGLRGLKKSLVTYSTMSRKPHETNEIAICSIVGERGWCPLLTLLFFYVICLFQLFFFFLCVRPLYICVCCWCCVHFGRMEEGGGKRKKGNGACCLG</sequence>
<evidence type="ECO:0000256" key="2">
    <source>
        <dbReference type="SAM" id="Phobius"/>
    </source>
</evidence>
<proteinExistence type="predicted"/>
<feature type="transmembrane region" description="Helical" evidence="2">
    <location>
        <begin position="162"/>
        <end position="187"/>
    </location>
</feature>
<keyword evidence="2" id="KW-0472">Membrane</keyword>
<evidence type="ECO:0000313" key="3">
    <source>
        <dbReference type="EMBL" id="PWU91158.1"/>
    </source>
</evidence>
<evidence type="ECO:0000256" key="1">
    <source>
        <dbReference type="SAM" id="MobiDB-lite"/>
    </source>
</evidence>
<comment type="caution">
    <text evidence="3">The sequence shown here is derived from an EMBL/GenBank/DDBJ whole genome shotgun (WGS) entry which is preliminary data.</text>
</comment>
<evidence type="ECO:0000313" key="4">
    <source>
        <dbReference type="Proteomes" id="UP000246121"/>
    </source>
</evidence>
<dbReference type="VEuPathDB" id="TriTrypDB:Tc_MARK_8237"/>
<dbReference type="AlphaFoldDB" id="A0A2V2V7U8"/>
<accession>A0A2V2V7U8</accession>
<name>A0A2V2V7U8_TRYCR</name>
<dbReference type="VEuPathDB" id="TriTrypDB:C4B63_45g124"/>
<dbReference type="VEuPathDB" id="TriTrypDB:TcCL_NonESM01072"/>
<feature type="transmembrane region" description="Helical" evidence="2">
    <location>
        <begin position="100"/>
        <end position="120"/>
    </location>
</feature>
<reference evidence="3 4" key="1">
    <citation type="journal article" date="2018" name="Microb. Genom.">
        <title>Expanding an expanded genome: long-read sequencing of Trypanosoma cruzi.</title>
        <authorList>
            <person name="Berna L."/>
            <person name="Rodriguez M."/>
            <person name="Chiribao M.L."/>
            <person name="Parodi-Talice A."/>
            <person name="Pita S."/>
            <person name="Rijo G."/>
            <person name="Alvarez-Valin F."/>
            <person name="Robello C."/>
        </authorList>
    </citation>
    <scope>NUCLEOTIDE SEQUENCE [LARGE SCALE GENOMIC DNA]</scope>
    <source>
        <strain evidence="3 4">Dm28c</strain>
    </source>
</reference>
<dbReference type="EMBL" id="PRFA01000045">
    <property type="protein sequence ID" value="PWU91158.1"/>
    <property type="molecule type" value="Genomic_DNA"/>
</dbReference>
<dbReference type="VEuPathDB" id="TriTrypDB:TCDM_01742"/>
<protein>
    <submittedName>
        <fullName evidence="3">Uncharacterized protein</fullName>
    </submittedName>
</protein>
<dbReference type="VEuPathDB" id="TriTrypDB:TcG_02993"/>